<dbReference type="AlphaFoldDB" id="A0AAD7ECK0"/>
<keyword evidence="4" id="KW-1185">Reference proteome</keyword>
<organism evidence="3 4">
    <name type="scientific">Mycena albidolilacea</name>
    <dbReference type="NCBI Taxonomy" id="1033008"/>
    <lineage>
        <taxon>Eukaryota</taxon>
        <taxon>Fungi</taxon>
        <taxon>Dikarya</taxon>
        <taxon>Basidiomycota</taxon>
        <taxon>Agaricomycotina</taxon>
        <taxon>Agaricomycetes</taxon>
        <taxon>Agaricomycetidae</taxon>
        <taxon>Agaricales</taxon>
        <taxon>Marasmiineae</taxon>
        <taxon>Mycenaceae</taxon>
        <taxon>Mycena</taxon>
    </lineage>
</organism>
<evidence type="ECO:0000313" key="3">
    <source>
        <dbReference type="EMBL" id="KAJ7311701.1"/>
    </source>
</evidence>
<sequence length="348" mass="38230">MFFAASIALTFILSFSKITGASVQTIEDRLQTVRNVVPQFCTGPVFRGLCTPLNGTSCTNTPGIQSLILNPDADCYAFPCFVKELFSDQEEELGSEGIQSVQCFEVADTVNGFTAGSPEDIEQEAIDFAAANGEEFTPPPKCTQGPVQATPEEQRLADANGITLSGPFTMLAGGIENHWMITARLSRIQADRNVELGIKLWWTSSQAAGNNTRAWKWHCGRSQTKVKQRVAIHWIWPKSLSRVGVRHCSVGVANRNLENISMQSGTFNLKSARDWRGIGEGESMESKLREQAREPSLHPSLSVWDFIVSRKLKKKLGIFPGITSDGKRSSARTSSEMTNVPARVWSGT</sequence>
<feature type="region of interest" description="Disordered" evidence="1">
    <location>
        <begin position="325"/>
        <end position="348"/>
    </location>
</feature>
<accession>A0AAD7ECK0</accession>
<name>A0AAD7ECK0_9AGAR</name>
<protein>
    <submittedName>
        <fullName evidence="3">Uncharacterized protein</fullName>
    </submittedName>
</protein>
<evidence type="ECO:0000256" key="2">
    <source>
        <dbReference type="SAM" id="SignalP"/>
    </source>
</evidence>
<evidence type="ECO:0000313" key="4">
    <source>
        <dbReference type="Proteomes" id="UP001218218"/>
    </source>
</evidence>
<reference evidence="3" key="1">
    <citation type="submission" date="2023-03" db="EMBL/GenBank/DDBJ databases">
        <title>Massive genome expansion in bonnet fungi (Mycena s.s.) driven by repeated elements and novel gene families across ecological guilds.</title>
        <authorList>
            <consortium name="Lawrence Berkeley National Laboratory"/>
            <person name="Harder C.B."/>
            <person name="Miyauchi S."/>
            <person name="Viragh M."/>
            <person name="Kuo A."/>
            <person name="Thoen E."/>
            <person name="Andreopoulos B."/>
            <person name="Lu D."/>
            <person name="Skrede I."/>
            <person name="Drula E."/>
            <person name="Henrissat B."/>
            <person name="Morin E."/>
            <person name="Kohler A."/>
            <person name="Barry K."/>
            <person name="LaButti K."/>
            <person name="Morin E."/>
            <person name="Salamov A."/>
            <person name="Lipzen A."/>
            <person name="Mereny Z."/>
            <person name="Hegedus B."/>
            <person name="Baldrian P."/>
            <person name="Stursova M."/>
            <person name="Weitz H."/>
            <person name="Taylor A."/>
            <person name="Grigoriev I.V."/>
            <person name="Nagy L.G."/>
            <person name="Martin F."/>
            <person name="Kauserud H."/>
        </authorList>
    </citation>
    <scope>NUCLEOTIDE SEQUENCE</scope>
    <source>
        <strain evidence="3">CBHHK002</strain>
    </source>
</reference>
<proteinExistence type="predicted"/>
<feature type="signal peptide" evidence="2">
    <location>
        <begin position="1"/>
        <end position="20"/>
    </location>
</feature>
<keyword evidence="2" id="KW-0732">Signal</keyword>
<dbReference type="Proteomes" id="UP001218218">
    <property type="component" value="Unassembled WGS sequence"/>
</dbReference>
<evidence type="ECO:0000256" key="1">
    <source>
        <dbReference type="SAM" id="MobiDB-lite"/>
    </source>
</evidence>
<feature type="chain" id="PRO_5042247092" evidence="2">
    <location>
        <begin position="21"/>
        <end position="348"/>
    </location>
</feature>
<comment type="caution">
    <text evidence="3">The sequence shown here is derived from an EMBL/GenBank/DDBJ whole genome shotgun (WGS) entry which is preliminary data.</text>
</comment>
<dbReference type="EMBL" id="JARIHO010000074">
    <property type="protein sequence ID" value="KAJ7311701.1"/>
    <property type="molecule type" value="Genomic_DNA"/>
</dbReference>
<gene>
    <name evidence="3" type="ORF">DFH08DRAFT_822469</name>
</gene>